<reference evidence="1 2" key="1">
    <citation type="submission" date="2021-03" db="EMBL/GenBank/DDBJ databases">
        <authorList>
            <person name="Peeters C."/>
        </authorList>
    </citation>
    <scope>NUCLEOTIDE SEQUENCE [LARGE SCALE GENOMIC DNA]</scope>
    <source>
        <strain evidence="1 2">LMG 26411</strain>
    </source>
</reference>
<dbReference type="EMBL" id="CAJPVI010000080">
    <property type="protein sequence ID" value="CAG2160434.1"/>
    <property type="molecule type" value="Genomic_DNA"/>
</dbReference>
<dbReference type="RefSeq" id="WP_211958232.1">
    <property type="nucleotide sequence ID" value="NZ_CAJPVI010000080.1"/>
</dbReference>
<dbReference type="CDD" id="cd00586">
    <property type="entry name" value="4HBT"/>
    <property type="match status" value="1"/>
</dbReference>
<organism evidence="1 2">
    <name type="scientific">Cupriavidus numazuensis</name>
    <dbReference type="NCBI Taxonomy" id="221992"/>
    <lineage>
        <taxon>Bacteria</taxon>
        <taxon>Pseudomonadati</taxon>
        <taxon>Pseudomonadota</taxon>
        <taxon>Betaproteobacteria</taxon>
        <taxon>Burkholderiales</taxon>
        <taxon>Burkholderiaceae</taxon>
        <taxon>Cupriavidus</taxon>
    </lineage>
</organism>
<dbReference type="Pfam" id="PF13279">
    <property type="entry name" value="4HBT_2"/>
    <property type="match status" value="1"/>
</dbReference>
<keyword evidence="2" id="KW-1185">Reference proteome</keyword>
<dbReference type="Proteomes" id="UP000672657">
    <property type="component" value="Unassembled WGS sequence"/>
</dbReference>
<gene>
    <name evidence="1" type="ORF">LMG26411_07484</name>
</gene>
<evidence type="ECO:0000313" key="2">
    <source>
        <dbReference type="Proteomes" id="UP000672657"/>
    </source>
</evidence>
<sequence length="148" mass="17006">MRTYRYKRRLNWSECDPGGIVFFPHYSRWMVDGLNEMLLSLGIDPTAIIDENTRGGLPVVQMSARFFQAPTLHSYIWHEIAVEKIGVKSLGFAHRFLSEDTLLMEAHETRVWAVHAIGTTTSMHACAVPQSVRDRLMDNEENILETRT</sequence>
<comment type="caution">
    <text evidence="1">The sequence shown here is derived from an EMBL/GenBank/DDBJ whole genome shotgun (WGS) entry which is preliminary data.</text>
</comment>
<accession>A0ABN7QAK1</accession>
<dbReference type="GO" id="GO:0061522">
    <property type="term" value="F:1,4-dihydroxy-2-naphthoyl-CoA thioesterase activity"/>
    <property type="evidence" value="ECO:0007669"/>
    <property type="project" value="UniProtKB-EC"/>
</dbReference>
<proteinExistence type="predicted"/>
<keyword evidence="1" id="KW-0378">Hydrolase</keyword>
<name>A0ABN7QAK1_9BURK</name>
<dbReference type="Gene3D" id="3.10.129.10">
    <property type="entry name" value="Hotdog Thioesterase"/>
    <property type="match status" value="1"/>
</dbReference>
<evidence type="ECO:0000313" key="1">
    <source>
        <dbReference type="EMBL" id="CAG2160434.1"/>
    </source>
</evidence>
<dbReference type="EC" id="3.1.2.28" evidence="1"/>
<dbReference type="SUPFAM" id="SSF54637">
    <property type="entry name" value="Thioesterase/thiol ester dehydrase-isomerase"/>
    <property type="match status" value="1"/>
</dbReference>
<dbReference type="InterPro" id="IPR029069">
    <property type="entry name" value="HotDog_dom_sf"/>
</dbReference>
<protein>
    <submittedName>
        <fullName evidence="1">1,4-dihydroxy-2-naphthoyl-CoA hydrolase</fullName>
        <ecNumber evidence="1">3.1.2.28</ecNumber>
    </submittedName>
</protein>